<dbReference type="InterPro" id="IPR050351">
    <property type="entry name" value="BphY/WalK/GraS-like"/>
</dbReference>
<dbReference type="Pfam" id="PF02518">
    <property type="entry name" value="HATPase_c"/>
    <property type="match status" value="1"/>
</dbReference>
<evidence type="ECO:0000256" key="6">
    <source>
        <dbReference type="ARBA" id="ARBA00023012"/>
    </source>
</evidence>
<evidence type="ECO:0000256" key="3">
    <source>
        <dbReference type="ARBA" id="ARBA00022553"/>
    </source>
</evidence>
<dbReference type="Gene3D" id="3.30.565.10">
    <property type="entry name" value="Histidine kinase-like ATPase, C-terminal domain"/>
    <property type="match status" value="1"/>
</dbReference>
<keyword evidence="5 9" id="KW-0418">Kinase</keyword>
<dbReference type="InterPro" id="IPR003594">
    <property type="entry name" value="HATPase_dom"/>
</dbReference>
<dbReference type="GO" id="GO:0005886">
    <property type="term" value="C:plasma membrane"/>
    <property type="evidence" value="ECO:0007669"/>
    <property type="project" value="TreeGrafter"/>
</dbReference>
<evidence type="ECO:0000256" key="7">
    <source>
        <dbReference type="SAM" id="MobiDB-lite"/>
    </source>
</evidence>
<comment type="caution">
    <text evidence="9">The sequence shown here is derived from an EMBL/GenBank/DDBJ whole genome shotgun (WGS) entry which is preliminary data.</text>
</comment>
<dbReference type="AlphaFoldDB" id="A0A136LY27"/>
<accession>A0A136LY27</accession>
<dbReference type="CDD" id="cd00082">
    <property type="entry name" value="HisKA"/>
    <property type="match status" value="1"/>
</dbReference>
<dbReference type="EMBL" id="JYNZ01000003">
    <property type="protein sequence ID" value="KXK26551.1"/>
    <property type="molecule type" value="Genomic_DNA"/>
</dbReference>
<dbReference type="SUPFAM" id="SSF55874">
    <property type="entry name" value="ATPase domain of HSP90 chaperone/DNA topoisomerase II/histidine kinase"/>
    <property type="match status" value="1"/>
</dbReference>
<dbReference type="Pfam" id="PF00512">
    <property type="entry name" value="HisKA"/>
    <property type="match status" value="1"/>
</dbReference>
<dbReference type="InterPro" id="IPR003661">
    <property type="entry name" value="HisK_dim/P_dom"/>
</dbReference>
<comment type="catalytic activity">
    <reaction evidence="1">
        <text>ATP + protein L-histidine = ADP + protein N-phospho-L-histidine.</text>
        <dbReference type="EC" id="2.7.13.3"/>
    </reaction>
</comment>
<dbReference type="PANTHER" id="PTHR45453:SF1">
    <property type="entry name" value="PHOSPHATE REGULON SENSOR PROTEIN PHOR"/>
    <property type="match status" value="1"/>
</dbReference>
<organism evidence="9 10">
    <name type="scientific">candidate division WS6 bacterium OLB20</name>
    <dbReference type="NCBI Taxonomy" id="1617426"/>
    <lineage>
        <taxon>Bacteria</taxon>
        <taxon>Candidatus Dojkabacteria</taxon>
    </lineage>
</organism>
<dbReference type="EC" id="2.7.13.3" evidence="2"/>
<evidence type="ECO:0000256" key="1">
    <source>
        <dbReference type="ARBA" id="ARBA00000085"/>
    </source>
</evidence>
<feature type="compositionally biased region" description="Polar residues" evidence="7">
    <location>
        <begin position="287"/>
        <end position="297"/>
    </location>
</feature>
<dbReference type="GO" id="GO:0004721">
    <property type="term" value="F:phosphoprotein phosphatase activity"/>
    <property type="evidence" value="ECO:0007669"/>
    <property type="project" value="TreeGrafter"/>
</dbReference>
<dbReference type="GO" id="GO:0000155">
    <property type="term" value="F:phosphorelay sensor kinase activity"/>
    <property type="evidence" value="ECO:0007669"/>
    <property type="project" value="InterPro"/>
</dbReference>
<dbReference type="SMART" id="SM00388">
    <property type="entry name" value="HisKA"/>
    <property type="match status" value="1"/>
</dbReference>
<reference evidence="9 10" key="1">
    <citation type="submission" date="2015-02" db="EMBL/GenBank/DDBJ databases">
        <title>Improved understanding of the partial-nitritation anammox process through 23 genomes representing the majority of the microbial community.</title>
        <authorList>
            <person name="Speth D.R."/>
            <person name="In T Zandt M."/>
            <person name="Guerrero Cruz S."/>
            <person name="Jetten M.S."/>
            <person name="Dutilh B.E."/>
        </authorList>
    </citation>
    <scope>NUCLEOTIDE SEQUENCE [LARGE SCALE GENOMIC DNA]</scope>
    <source>
        <strain evidence="9">OLB20</strain>
    </source>
</reference>
<evidence type="ECO:0000256" key="5">
    <source>
        <dbReference type="ARBA" id="ARBA00022777"/>
    </source>
</evidence>
<evidence type="ECO:0000256" key="4">
    <source>
        <dbReference type="ARBA" id="ARBA00022679"/>
    </source>
</evidence>
<dbReference type="Gene3D" id="1.10.287.130">
    <property type="match status" value="1"/>
</dbReference>
<dbReference type="Proteomes" id="UP000070457">
    <property type="component" value="Unassembled WGS sequence"/>
</dbReference>
<feature type="region of interest" description="Disordered" evidence="7">
    <location>
        <begin position="284"/>
        <end position="307"/>
    </location>
</feature>
<dbReference type="PROSITE" id="PS50109">
    <property type="entry name" value="HIS_KIN"/>
    <property type="match status" value="1"/>
</dbReference>
<proteinExistence type="predicted"/>
<keyword evidence="3" id="KW-0597">Phosphoprotein</keyword>
<keyword evidence="6" id="KW-0902">Two-component regulatory system</keyword>
<dbReference type="InterPro" id="IPR004358">
    <property type="entry name" value="Sig_transdc_His_kin-like_C"/>
</dbReference>
<evidence type="ECO:0000256" key="2">
    <source>
        <dbReference type="ARBA" id="ARBA00012438"/>
    </source>
</evidence>
<dbReference type="STRING" id="1617426.TR69_WS6001000557"/>
<protein>
    <recommendedName>
        <fullName evidence="2">histidine kinase</fullName>
        <ecNumber evidence="2">2.7.13.3</ecNumber>
    </recommendedName>
</protein>
<keyword evidence="4 9" id="KW-0808">Transferase</keyword>
<dbReference type="PANTHER" id="PTHR45453">
    <property type="entry name" value="PHOSPHATE REGULON SENSOR PROTEIN PHOR"/>
    <property type="match status" value="1"/>
</dbReference>
<gene>
    <name evidence="9" type="primary">baeS</name>
    <name evidence="9" type="ORF">TR69_WS6001000557</name>
</gene>
<name>A0A136LY27_9BACT</name>
<dbReference type="InterPro" id="IPR036890">
    <property type="entry name" value="HATPase_C_sf"/>
</dbReference>
<evidence type="ECO:0000259" key="8">
    <source>
        <dbReference type="PROSITE" id="PS50109"/>
    </source>
</evidence>
<dbReference type="SMART" id="SM00387">
    <property type="entry name" value="HATPase_c"/>
    <property type="match status" value="1"/>
</dbReference>
<feature type="domain" description="Histidine kinase" evidence="8">
    <location>
        <begin position="91"/>
        <end position="304"/>
    </location>
</feature>
<dbReference type="GO" id="GO:0016036">
    <property type="term" value="P:cellular response to phosphate starvation"/>
    <property type="evidence" value="ECO:0007669"/>
    <property type="project" value="TreeGrafter"/>
</dbReference>
<evidence type="ECO:0000313" key="10">
    <source>
        <dbReference type="Proteomes" id="UP000070457"/>
    </source>
</evidence>
<evidence type="ECO:0000313" key="9">
    <source>
        <dbReference type="EMBL" id="KXK26551.1"/>
    </source>
</evidence>
<sequence>MFPVQFTTVPVRLILNNLDTATRLVQTNRLLTSILDALPYAVMIRSKGGTVLFKNRSCGDVAPEHSMTLDGIPELELCTSQTGSERELLQILAHQLRTPVTGVIWNAELAADASGEQLTDLLSNIRESGDKLNRTVKDLILALELQHDLSAHAPVRVDLITLLRETAAALDLRDRTVNISVTRNRSDDLTVSADQELLRSAFLHIMQNSIDYTQDNTTDIRISLTRDSNKVAVSFSDDGPGMGEESSRVTERFYRGSMSRKTKPDGNGLGLYIADQVAKRHKGKLTVDSSPSGTTVSVEIPTDVADS</sequence>
<dbReference type="InterPro" id="IPR005467">
    <property type="entry name" value="His_kinase_dom"/>
</dbReference>
<dbReference type="SUPFAM" id="SSF47384">
    <property type="entry name" value="Homodimeric domain of signal transducing histidine kinase"/>
    <property type="match status" value="1"/>
</dbReference>
<dbReference type="PRINTS" id="PR00344">
    <property type="entry name" value="BCTRLSENSOR"/>
</dbReference>
<dbReference type="InterPro" id="IPR036097">
    <property type="entry name" value="HisK_dim/P_sf"/>
</dbReference>